<feature type="transmembrane region" description="Helical" evidence="5">
    <location>
        <begin position="188"/>
        <end position="208"/>
    </location>
</feature>
<evidence type="ECO:0000256" key="5">
    <source>
        <dbReference type="SAM" id="Phobius"/>
    </source>
</evidence>
<feature type="transmembrane region" description="Helical" evidence="5">
    <location>
        <begin position="162"/>
        <end position="182"/>
    </location>
</feature>
<evidence type="ECO:0000256" key="3">
    <source>
        <dbReference type="ARBA" id="ARBA00022989"/>
    </source>
</evidence>
<dbReference type="PANTHER" id="PTHR43243">
    <property type="entry name" value="INNER MEMBRANE TRANSPORTER YGJI-RELATED"/>
    <property type="match status" value="1"/>
</dbReference>
<sequence>MTSTVYRFYDNLTRKKTYATDELHVSELKRCLTVFDLTILGIGSTLGTGTYILTGQVAHETAGPSVILSFLIAAIASVLAGLCYAEFGARAPRAGSAYTYTYVSVGEIMAFIIGWNMILEYVIGAASTSRALSGYFDSLIGFQMKTFFIKYLPLHAGTFAEYADLFAMSLCLLVTVLLVIGIKESALLNNVFTGINLIVIAIVVIAGLTKAHLHNWDISPAEVFLVLK</sequence>
<dbReference type="GO" id="GO:0005886">
    <property type="term" value="C:plasma membrane"/>
    <property type="evidence" value="ECO:0007669"/>
    <property type="project" value="TreeGrafter"/>
</dbReference>
<reference evidence="6" key="1">
    <citation type="submission" date="2021-02" db="EMBL/GenBank/DDBJ databases">
        <authorList>
            <person name="Nowell W R."/>
        </authorList>
    </citation>
    <scope>NUCLEOTIDE SEQUENCE</scope>
</reference>
<dbReference type="GO" id="GO:0061459">
    <property type="term" value="F:L-arginine transmembrane transporter activity"/>
    <property type="evidence" value="ECO:0007669"/>
    <property type="project" value="TreeGrafter"/>
</dbReference>
<comment type="subcellular location">
    <subcellularLocation>
        <location evidence="1">Membrane</location>
        <topology evidence="1">Multi-pass membrane protein</topology>
    </subcellularLocation>
</comment>
<comment type="caution">
    <text evidence="6">The sequence shown here is derived from an EMBL/GenBank/DDBJ whole genome shotgun (WGS) entry which is preliminary data.</text>
</comment>
<evidence type="ECO:0000256" key="2">
    <source>
        <dbReference type="ARBA" id="ARBA00022692"/>
    </source>
</evidence>
<keyword evidence="2 5" id="KW-0812">Transmembrane</keyword>
<feature type="transmembrane region" description="Helical" evidence="5">
    <location>
        <begin position="66"/>
        <end position="85"/>
    </location>
</feature>
<keyword evidence="4 5" id="KW-0472">Membrane</keyword>
<dbReference type="EMBL" id="CAJOBI010003517">
    <property type="protein sequence ID" value="CAF3971597.1"/>
    <property type="molecule type" value="Genomic_DNA"/>
</dbReference>
<dbReference type="Pfam" id="PF13520">
    <property type="entry name" value="AA_permease_2"/>
    <property type="match status" value="1"/>
</dbReference>
<dbReference type="InterPro" id="IPR002293">
    <property type="entry name" value="AA/rel_permease1"/>
</dbReference>
<evidence type="ECO:0000256" key="1">
    <source>
        <dbReference type="ARBA" id="ARBA00004141"/>
    </source>
</evidence>
<proteinExistence type="predicted"/>
<evidence type="ECO:0000313" key="6">
    <source>
        <dbReference type="EMBL" id="CAF3971597.1"/>
    </source>
</evidence>
<dbReference type="Gene3D" id="1.20.1740.10">
    <property type="entry name" value="Amino acid/polyamine transporter I"/>
    <property type="match status" value="1"/>
</dbReference>
<organism evidence="6 7">
    <name type="scientific">Rotaria magnacalcarata</name>
    <dbReference type="NCBI Taxonomy" id="392030"/>
    <lineage>
        <taxon>Eukaryota</taxon>
        <taxon>Metazoa</taxon>
        <taxon>Spiralia</taxon>
        <taxon>Gnathifera</taxon>
        <taxon>Rotifera</taxon>
        <taxon>Eurotatoria</taxon>
        <taxon>Bdelloidea</taxon>
        <taxon>Philodinida</taxon>
        <taxon>Philodinidae</taxon>
        <taxon>Rotaria</taxon>
    </lineage>
</organism>
<feature type="transmembrane region" description="Helical" evidence="5">
    <location>
        <begin position="34"/>
        <end position="54"/>
    </location>
</feature>
<gene>
    <name evidence="6" type="ORF">SMN809_LOCUS10355</name>
</gene>
<evidence type="ECO:0000256" key="4">
    <source>
        <dbReference type="ARBA" id="ARBA00023136"/>
    </source>
</evidence>
<dbReference type="Proteomes" id="UP000676336">
    <property type="component" value="Unassembled WGS sequence"/>
</dbReference>
<dbReference type="GO" id="GO:0015189">
    <property type="term" value="F:L-lysine transmembrane transporter activity"/>
    <property type="evidence" value="ECO:0007669"/>
    <property type="project" value="TreeGrafter"/>
</dbReference>
<protein>
    <submittedName>
        <fullName evidence="6">Uncharacterized protein</fullName>
    </submittedName>
</protein>
<dbReference type="GO" id="GO:0000064">
    <property type="term" value="F:L-ornithine transmembrane transporter activity"/>
    <property type="evidence" value="ECO:0007669"/>
    <property type="project" value="TreeGrafter"/>
</dbReference>
<dbReference type="AlphaFoldDB" id="A0A8S2MTX3"/>
<evidence type="ECO:0000313" key="7">
    <source>
        <dbReference type="Proteomes" id="UP000676336"/>
    </source>
</evidence>
<keyword evidence="3 5" id="KW-1133">Transmembrane helix</keyword>
<dbReference type="GO" id="GO:0097638">
    <property type="term" value="P:L-arginine import across plasma membrane"/>
    <property type="evidence" value="ECO:0007669"/>
    <property type="project" value="TreeGrafter"/>
</dbReference>
<accession>A0A8S2MTX3</accession>
<feature type="transmembrane region" description="Helical" evidence="5">
    <location>
        <begin position="97"/>
        <end position="115"/>
    </location>
</feature>
<name>A0A8S2MTX3_9BILA</name>
<dbReference type="PANTHER" id="PTHR43243:SF105">
    <property type="entry name" value="CATIONIC AMINO ACID TRANSPORTER C-TERMINAL DOMAIN-CONTAINING PROTEIN"/>
    <property type="match status" value="1"/>
</dbReference>